<dbReference type="AlphaFoldDB" id="A0A380W8R0"/>
<evidence type="ECO:0000313" key="2">
    <source>
        <dbReference type="EMBL" id="SUU84535.1"/>
    </source>
</evidence>
<reference evidence="2 3" key="1">
    <citation type="submission" date="2018-06" db="EMBL/GenBank/DDBJ databases">
        <authorList>
            <consortium name="Pathogen Informatics"/>
            <person name="Doyle S."/>
        </authorList>
    </citation>
    <scope>NUCLEOTIDE SEQUENCE [LARGE SCALE GENOMIC DNA]</scope>
    <source>
        <strain evidence="2 3">NCTC12722</strain>
    </source>
</reference>
<evidence type="ECO:0000259" key="1">
    <source>
        <dbReference type="Pfam" id="PF00535"/>
    </source>
</evidence>
<dbReference type="GO" id="GO:0016758">
    <property type="term" value="F:hexosyltransferase activity"/>
    <property type="evidence" value="ECO:0007669"/>
    <property type="project" value="UniProtKB-ARBA"/>
</dbReference>
<dbReference type="PANTHER" id="PTHR22916:SF3">
    <property type="entry name" value="UDP-GLCNAC:BETAGAL BETA-1,3-N-ACETYLGLUCOSAMINYLTRANSFERASE-LIKE PROTEIN 1"/>
    <property type="match status" value="1"/>
</dbReference>
<feature type="domain" description="Glycosyltransferase 2-like" evidence="1">
    <location>
        <begin position="10"/>
        <end position="169"/>
    </location>
</feature>
<name>A0A380W8R0_AFIFE</name>
<dbReference type="Proteomes" id="UP000254343">
    <property type="component" value="Unassembled WGS sequence"/>
</dbReference>
<dbReference type="Gene3D" id="3.90.550.10">
    <property type="entry name" value="Spore Coat Polysaccharide Biosynthesis Protein SpsA, Chain A"/>
    <property type="match status" value="1"/>
</dbReference>
<evidence type="ECO:0000313" key="3">
    <source>
        <dbReference type="Proteomes" id="UP000254343"/>
    </source>
</evidence>
<accession>A0A380W8R0</accession>
<proteinExistence type="predicted"/>
<keyword evidence="2" id="KW-0808">Transferase</keyword>
<organism evidence="2 3">
    <name type="scientific">Afipia felis</name>
    <name type="common">Cat scratch disease bacillus</name>
    <dbReference type="NCBI Taxonomy" id="1035"/>
    <lineage>
        <taxon>Bacteria</taxon>
        <taxon>Pseudomonadati</taxon>
        <taxon>Pseudomonadota</taxon>
        <taxon>Alphaproteobacteria</taxon>
        <taxon>Hyphomicrobiales</taxon>
        <taxon>Nitrobacteraceae</taxon>
        <taxon>Afipia</taxon>
    </lineage>
</organism>
<sequence>MTRRPRVAALVAAYNAERTIRDAIAPLLAATDCQVYVVDDCSRIPVSEYLQNTDGRITVIRLEKNAGPAAARNVALAEILAAGFDYVAIADADDISAPDRIAKQVAFMEANPMVGACGTWVRNFQDGIPDATYIKRRPGDPRAVRDLMFFNIGVSHASAMIRCDAFRRVGLYSQDYPAAEDYDLLCRIGKAYDVANIEECLLDYRLSPGGQSMSRRRRQLYDRLRIQLKYFEAGAWRAWAGVARTLAILLMPAGLFDMLRSNLRARSSGNSID</sequence>
<dbReference type="Pfam" id="PF00535">
    <property type="entry name" value="Glycos_transf_2"/>
    <property type="match status" value="1"/>
</dbReference>
<gene>
    <name evidence="2" type="ORF">NCTC12722_01731</name>
</gene>
<dbReference type="OrthoDB" id="174925at2"/>
<dbReference type="EMBL" id="UIGB01000001">
    <property type="protein sequence ID" value="SUU84535.1"/>
    <property type="molecule type" value="Genomic_DNA"/>
</dbReference>
<protein>
    <submittedName>
        <fullName evidence="2">N-glycosyltransferase</fullName>
    </submittedName>
</protein>
<dbReference type="SUPFAM" id="SSF53448">
    <property type="entry name" value="Nucleotide-diphospho-sugar transferases"/>
    <property type="match status" value="1"/>
</dbReference>
<dbReference type="PANTHER" id="PTHR22916">
    <property type="entry name" value="GLYCOSYLTRANSFERASE"/>
    <property type="match status" value="1"/>
</dbReference>
<dbReference type="RefSeq" id="WP_002715362.1">
    <property type="nucleotide sequence ID" value="NZ_UFSI01000001.1"/>
</dbReference>
<dbReference type="InterPro" id="IPR001173">
    <property type="entry name" value="Glyco_trans_2-like"/>
</dbReference>
<dbReference type="InterPro" id="IPR029044">
    <property type="entry name" value="Nucleotide-diphossugar_trans"/>
</dbReference>